<name>A0A518BQN0_9BACT</name>
<protein>
    <submittedName>
        <fullName evidence="2">Uncharacterized protein</fullName>
    </submittedName>
</protein>
<evidence type="ECO:0000313" key="2">
    <source>
        <dbReference type="EMBL" id="QDU69250.1"/>
    </source>
</evidence>
<evidence type="ECO:0000313" key="3">
    <source>
        <dbReference type="Proteomes" id="UP000316921"/>
    </source>
</evidence>
<keyword evidence="1" id="KW-0812">Transmembrane</keyword>
<keyword evidence="1" id="KW-0472">Membrane</keyword>
<accession>A0A518BQN0</accession>
<dbReference type="KEGG" id="pbap:Pla133_43680"/>
<reference evidence="2 3" key="1">
    <citation type="submission" date="2019-02" db="EMBL/GenBank/DDBJ databases">
        <title>Deep-cultivation of Planctomycetes and their phenomic and genomic characterization uncovers novel biology.</title>
        <authorList>
            <person name="Wiegand S."/>
            <person name="Jogler M."/>
            <person name="Boedeker C."/>
            <person name="Pinto D."/>
            <person name="Vollmers J."/>
            <person name="Rivas-Marin E."/>
            <person name="Kohn T."/>
            <person name="Peeters S.H."/>
            <person name="Heuer A."/>
            <person name="Rast P."/>
            <person name="Oberbeckmann S."/>
            <person name="Bunk B."/>
            <person name="Jeske O."/>
            <person name="Meyerdierks A."/>
            <person name="Storesund J.E."/>
            <person name="Kallscheuer N."/>
            <person name="Luecker S."/>
            <person name="Lage O.M."/>
            <person name="Pohl T."/>
            <person name="Merkel B.J."/>
            <person name="Hornburger P."/>
            <person name="Mueller R.-W."/>
            <person name="Bruemmer F."/>
            <person name="Labrenz M."/>
            <person name="Spormann A.M."/>
            <person name="Op den Camp H."/>
            <person name="Overmann J."/>
            <person name="Amann R."/>
            <person name="Jetten M.S.M."/>
            <person name="Mascher T."/>
            <person name="Medema M.H."/>
            <person name="Devos D.P."/>
            <person name="Kaster A.-K."/>
            <person name="Ovreas L."/>
            <person name="Rohde M."/>
            <person name="Galperin M.Y."/>
            <person name="Jogler C."/>
        </authorList>
    </citation>
    <scope>NUCLEOTIDE SEQUENCE [LARGE SCALE GENOMIC DNA]</scope>
    <source>
        <strain evidence="2 3">Pla133</strain>
    </source>
</reference>
<dbReference type="RefSeq" id="WP_145068978.1">
    <property type="nucleotide sequence ID" value="NZ_CP036287.1"/>
</dbReference>
<proteinExistence type="predicted"/>
<dbReference type="AlphaFoldDB" id="A0A518BQN0"/>
<organism evidence="2 3">
    <name type="scientific">Engelhardtia mirabilis</name>
    <dbReference type="NCBI Taxonomy" id="2528011"/>
    <lineage>
        <taxon>Bacteria</taxon>
        <taxon>Pseudomonadati</taxon>
        <taxon>Planctomycetota</taxon>
        <taxon>Planctomycetia</taxon>
        <taxon>Planctomycetia incertae sedis</taxon>
        <taxon>Engelhardtia</taxon>
    </lineage>
</organism>
<feature type="transmembrane region" description="Helical" evidence="1">
    <location>
        <begin position="27"/>
        <end position="44"/>
    </location>
</feature>
<evidence type="ECO:0000256" key="1">
    <source>
        <dbReference type="SAM" id="Phobius"/>
    </source>
</evidence>
<gene>
    <name evidence="2" type="ORF">Pla133_43680</name>
</gene>
<keyword evidence="3" id="KW-1185">Reference proteome</keyword>
<dbReference type="EMBL" id="CP036287">
    <property type="protein sequence ID" value="QDU69250.1"/>
    <property type="molecule type" value="Genomic_DNA"/>
</dbReference>
<dbReference type="Proteomes" id="UP000316921">
    <property type="component" value="Chromosome"/>
</dbReference>
<keyword evidence="1" id="KW-1133">Transmembrane helix</keyword>
<sequence>MTALLGISLVLFLICLPFALGGSGIATLLAVVAGLTFVGSLWSFRRYAVARPLRPEDGELLDPRVSE</sequence>